<dbReference type="FunFam" id="3.90.700.10:FF:000007">
    <property type="entry name" value="NADH-dependent fumarate reductase"/>
    <property type="match status" value="1"/>
</dbReference>
<feature type="chain" id="PRO_5022260517" evidence="5">
    <location>
        <begin position="30"/>
        <end position="492"/>
    </location>
</feature>
<keyword evidence="5" id="KW-0732">Signal</keyword>
<dbReference type="SUPFAM" id="SSF51905">
    <property type="entry name" value="FAD/NAD(P)-binding domain"/>
    <property type="match status" value="1"/>
</dbReference>
<feature type="domain" description="FAD-dependent oxidoreductase 2 FAD-binding" evidence="7">
    <location>
        <begin position="55"/>
        <end position="476"/>
    </location>
</feature>
<dbReference type="InterPro" id="IPR010960">
    <property type="entry name" value="Flavocytochrome_c"/>
</dbReference>
<dbReference type="NCBIfam" id="TIGR01813">
    <property type="entry name" value="flavo_cyto_c"/>
    <property type="match status" value="1"/>
</dbReference>
<keyword evidence="2 5" id="KW-0285">Flavoprotein</keyword>
<dbReference type="PRINTS" id="PR00368">
    <property type="entry name" value="FADPNR"/>
</dbReference>
<accession>A0A1H3LRD2</accession>
<dbReference type="InterPro" id="IPR036188">
    <property type="entry name" value="FAD/NAD-bd_sf"/>
</dbReference>
<dbReference type="PANTHER" id="PTHR43400">
    <property type="entry name" value="FUMARATE REDUCTASE"/>
    <property type="match status" value="1"/>
</dbReference>
<dbReference type="PANTHER" id="PTHR43400:SF7">
    <property type="entry name" value="FAD-DEPENDENT OXIDOREDUCTASE 2 FAD BINDING DOMAIN-CONTAINING PROTEIN"/>
    <property type="match status" value="1"/>
</dbReference>
<dbReference type="GO" id="GO:0033765">
    <property type="term" value="F:steroid dehydrogenase activity, acting on the CH-CH group of donors"/>
    <property type="evidence" value="ECO:0007669"/>
    <property type="project" value="UniProtKB-ARBA"/>
</dbReference>
<evidence type="ECO:0000313" key="8">
    <source>
        <dbReference type="EMBL" id="SDY66886.1"/>
    </source>
</evidence>
<dbReference type="RefSeq" id="WP_242870041.1">
    <property type="nucleotide sequence ID" value="NZ_FNPV01000003.1"/>
</dbReference>
<dbReference type="InterPro" id="IPR027477">
    <property type="entry name" value="Succ_DH/fumarate_Rdtase_cat_sf"/>
</dbReference>
<feature type="signal peptide" evidence="5">
    <location>
        <begin position="1"/>
        <end position="29"/>
    </location>
</feature>
<protein>
    <submittedName>
        <fullName evidence="8">Fumarate reductase flavoprotein subunit</fullName>
    </submittedName>
</protein>
<gene>
    <name evidence="8" type="ORF">SAMN05192546_103330</name>
</gene>
<dbReference type="Gene3D" id="3.90.700.10">
    <property type="entry name" value="Succinate dehydrogenase/fumarate reductase flavoprotein, catalytic domain"/>
    <property type="match status" value="1"/>
</dbReference>
<keyword evidence="6" id="KW-0175">Coiled coil</keyword>
<evidence type="ECO:0000313" key="9">
    <source>
        <dbReference type="Proteomes" id="UP000199230"/>
    </source>
</evidence>
<evidence type="ECO:0000256" key="1">
    <source>
        <dbReference type="ARBA" id="ARBA00001974"/>
    </source>
</evidence>
<dbReference type="InterPro" id="IPR050315">
    <property type="entry name" value="FAD-oxidoreductase_2"/>
</dbReference>
<dbReference type="SUPFAM" id="SSF56425">
    <property type="entry name" value="Succinate dehydrogenase/fumarate reductase flavoprotein, catalytic domain"/>
    <property type="match status" value="1"/>
</dbReference>
<keyword evidence="4 5" id="KW-0560">Oxidoreductase</keyword>
<evidence type="ECO:0000256" key="2">
    <source>
        <dbReference type="ARBA" id="ARBA00022630"/>
    </source>
</evidence>
<evidence type="ECO:0000256" key="5">
    <source>
        <dbReference type="RuleBase" id="RU366062"/>
    </source>
</evidence>
<evidence type="ECO:0000256" key="6">
    <source>
        <dbReference type="SAM" id="Coils"/>
    </source>
</evidence>
<dbReference type="Proteomes" id="UP000199230">
    <property type="component" value="Unassembled WGS sequence"/>
</dbReference>
<dbReference type="STRING" id="159292.SAMN05192546_103330"/>
<evidence type="ECO:0000256" key="4">
    <source>
        <dbReference type="ARBA" id="ARBA00023002"/>
    </source>
</evidence>
<proteinExistence type="inferred from homology"/>
<dbReference type="InterPro" id="IPR003953">
    <property type="entry name" value="FAD-dep_OxRdtase_2_FAD-bd"/>
</dbReference>
<evidence type="ECO:0000259" key="7">
    <source>
        <dbReference type="Pfam" id="PF00890"/>
    </source>
</evidence>
<comment type="cofactor">
    <cofactor evidence="1">
        <name>FAD</name>
        <dbReference type="ChEBI" id="CHEBI:57692"/>
    </cofactor>
</comment>
<reference evidence="8 9" key="1">
    <citation type="submission" date="2016-10" db="EMBL/GenBank/DDBJ databases">
        <authorList>
            <person name="de Groot N.N."/>
        </authorList>
    </citation>
    <scope>NUCLEOTIDE SEQUENCE [LARGE SCALE GENOMIC DNA]</scope>
    <source>
        <strain evidence="8 9">APO</strain>
    </source>
</reference>
<dbReference type="EMBL" id="FNPV01000003">
    <property type="protein sequence ID" value="SDY66886.1"/>
    <property type="molecule type" value="Genomic_DNA"/>
</dbReference>
<keyword evidence="9" id="KW-1185">Reference proteome</keyword>
<feature type="coiled-coil region" evidence="6">
    <location>
        <begin position="370"/>
        <end position="397"/>
    </location>
</feature>
<sequence>MIKKHKKWFSLLLTLLLTLSIFTGCGSTADDEAEEVAEEAAEEAVAEDFTDLTTDVLVVGAGGAGLAAAIEASDAGKEVIVIEKMPMAGGNTLRATGGLNAAGTSSQEALDIEDDASIHYEDTMTGGHELNDPELVEILTSQAAPAVEWLIELGADLSDVGRLGGSSNNRTHRPTGGAPVGGHLVQVLQEASQERGVEILLNTTAIELLMEDEAVNGVLVEAENGETYSIFADAVILATGGFGANATMIADLDEGLEGFGTTNHPGATGEGITMAQEIGAALVDMVEIQTHPTVVPEIGYMITEAVRGNGAILINRSGERFVDEMGTRDVVSTATLEQEGQTGFLFFDEEVRESLSAIEGYIERDLVIEAESLEALAEKMEMDIDVLQATVDSYNEAVASGSDEAFGRSDMPVSLESPSFYVIEVGPAVHHTMGGLHISANAEVLNENGEAIPGLFAAGEITGGIHGGNRLGGNALTDLMVFGRIAGQSAAQ</sequence>
<comment type="similarity">
    <text evidence="5">Belongs to the FAD-dependent oxidoreductase 2 family. FRD/SDH subfamily.</text>
</comment>
<dbReference type="AlphaFoldDB" id="A0A1H3LRD2"/>
<dbReference type="Pfam" id="PF00890">
    <property type="entry name" value="FAD_binding_2"/>
    <property type="match status" value="1"/>
</dbReference>
<name>A0A1H3LRD2_9FIRM</name>
<organism evidence="8 9">
    <name type="scientific">Tindallia californiensis</name>
    <dbReference type="NCBI Taxonomy" id="159292"/>
    <lineage>
        <taxon>Bacteria</taxon>
        <taxon>Bacillati</taxon>
        <taxon>Bacillota</taxon>
        <taxon>Clostridia</taxon>
        <taxon>Peptostreptococcales</taxon>
        <taxon>Tindalliaceae</taxon>
        <taxon>Tindallia</taxon>
    </lineage>
</organism>
<dbReference type="GO" id="GO:0010181">
    <property type="term" value="F:FMN binding"/>
    <property type="evidence" value="ECO:0007669"/>
    <property type="project" value="InterPro"/>
</dbReference>
<dbReference type="Gene3D" id="3.50.50.60">
    <property type="entry name" value="FAD/NAD(P)-binding domain"/>
    <property type="match status" value="1"/>
</dbReference>
<evidence type="ECO:0000256" key="3">
    <source>
        <dbReference type="ARBA" id="ARBA00022827"/>
    </source>
</evidence>
<keyword evidence="3 5" id="KW-0274">FAD</keyword>
<dbReference type="PROSITE" id="PS51257">
    <property type="entry name" value="PROKAR_LIPOPROTEIN"/>
    <property type="match status" value="1"/>
</dbReference>